<gene>
    <name evidence="1" type="ORF">FB567DRAFT_616620</name>
</gene>
<keyword evidence="2" id="KW-1185">Reference proteome</keyword>
<dbReference type="Proteomes" id="UP000813461">
    <property type="component" value="Unassembled WGS sequence"/>
</dbReference>
<dbReference type="EMBL" id="JAGMVJ010000004">
    <property type="protein sequence ID" value="KAH7091161.1"/>
    <property type="molecule type" value="Genomic_DNA"/>
</dbReference>
<comment type="caution">
    <text evidence="1">The sequence shown here is derived from an EMBL/GenBank/DDBJ whole genome shotgun (WGS) entry which is preliminary data.</text>
</comment>
<proteinExistence type="predicted"/>
<reference evidence="1" key="1">
    <citation type="journal article" date="2021" name="Nat. Commun.">
        <title>Genetic determinants of endophytism in the Arabidopsis root mycobiome.</title>
        <authorList>
            <person name="Mesny F."/>
            <person name="Miyauchi S."/>
            <person name="Thiergart T."/>
            <person name="Pickel B."/>
            <person name="Atanasova L."/>
            <person name="Karlsson M."/>
            <person name="Huettel B."/>
            <person name="Barry K.W."/>
            <person name="Haridas S."/>
            <person name="Chen C."/>
            <person name="Bauer D."/>
            <person name="Andreopoulos W."/>
            <person name="Pangilinan J."/>
            <person name="LaButti K."/>
            <person name="Riley R."/>
            <person name="Lipzen A."/>
            <person name="Clum A."/>
            <person name="Drula E."/>
            <person name="Henrissat B."/>
            <person name="Kohler A."/>
            <person name="Grigoriev I.V."/>
            <person name="Martin F.M."/>
            <person name="Hacquard S."/>
        </authorList>
    </citation>
    <scope>NUCLEOTIDE SEQUENCE</scope>
    <source>
        <strain evidence="1">MPI-SDFR-AT-0120</strain>
    </source>
</reference>
<protein>
    <submittedName>
        <fullName evidence="1">Uncharacterized protein</fullName>
    </submittedName>
</protein>
<organism evidence="1 2">
    <name type="scientific">Paraphoma chrysanthemicola</name>
    <dbReference type="NCBI Taxonomy" id="798071"/>
    <lineage>
        <taxon>Eukaryota</taxon>
        <taxon>Fungi</taxon>
        <taxon>Dikarya</taxon>
        <taxon>Ascomycota</taxon>
        <taxon>Pezizomycotina</taxon>
        <taxon>Dothideomycetes</taxon>
        <taxon>Pleosporomycetidae</taxon>
        <taxon>Pleosporales</taxon>
        <taxon>Pleosporineae</taxon>
        <taxon>Phaeosphaeriaceae</taxon>
        <taxon>Paraphoma</taxon>
    </lineage>
</organism>
<dbReference type="OrthoDB" id="10373324at2759"/>
<accession>A0A8K0W1W5</accession>
<evidence type="ECO:0000313" key="1">
    <source>
        <dbReference type="EMBL" id="KAH7091161.1"/>
    </source>
</evidence>
<evidence type="ECO:0000313" key="2">
    <source>
        <dbReference type="Proteomes" id="UP000813461"/>
    </source>
</evidence>
<sequence>MEPASPFLRLPGEVRNCIYAYALSEPKGVYHREDADGVSWLCLHDSTTDKPVATTNKEVITKRGRAKRRKLNNGLLQNVQVDAKSESRDMRVRACDNLYIVANQMAFVSHQLRFETKGLGLRYNVLYIFKDSYHDVIQTCMSCTKQQRRWLEIIKVTSEPVSTKRKASENEPIALNDSVSHEGMMRDNLILTELVADCPRLAIHAHIPDIKRSSKYFLTFALVMQCCGRGNLSFIDRFSSDALIQSALKEYFDTIEAKDKQVLQFIPCMKVFHAEEAFDEAMFRKNCEEKDLLAIALRGDPNYDIEKLVTIAREWYLYGV</sequence>
<name>A0A8K0W1W5_9PLEO</name>
<dbReference type="AlphaFoldDB" id="A0A8K0W1W5"/>